<proteinExistence type="predicted"/>
<feature type="domain" description="Sacsin/Nov" evidence="1">
    <location>
        <begin position="29"/>
        <end position="119"/>
    </location>
</feature>
<dbReference type="Proteomes" id="UP001144323">
    <property type="component" value="Unassembled WGS sequence"/>
</dbReference>
<name>A0A9W6GZ34_9HYPH</name>
<keyword evidence="3" id="KW-1185">Reference proteome</keyword>
<evidence type="ECO:0000313" key="3">
    <source>
        <dbReference type="Proteomes" id="UP001144323"/>
    </source>
</evidence>
<dbReference type="EMBL" id="BSEC01000004">
    <property type="protein sequence ID" value="GLI95539.1"/>
    <property type="molecule type" value="Genomic_DNA"/>
</dbReference>
<dbReference type="InterPro" id="IPR036890">
    <property type="entry name" value="HATPase_C_sf"/>
</dbReference>
<dbReference type="Gene3D" id="3.30.565.10">
    <property type="entry name" value="Histidine kinase-like ATPase, C-terminal domain"/>
    <property type="match status" value="1"/>
</dbReference>
<organism evidence="2 3">
    <name type="scientific">Methylocystis echinoides</name>
    <dbReference type="NCBI Taxonomy" id="29468"/>
    <lineage>
        <taxon>Bacteria</taxon>
        <taxon>Pseudomonadati</taxon>
        <taxon>Pseudomonadota</taxon>
        <taxon>Alphaproteobacteria</taxon>
        <taxon>Hyphomicrobiales</taxon>
        <taxon>Methylocystaceae</taxon>
        <taxon>Methylocystis</taxon>
    </lineage>
</organism>
<dbReference type="Pfam" id="PF25794">
    <property type="entry name" value="SACS"/>
    <property type="match status" value="1"/>
</dbReference>
<dbReference type="RefSeq" id="WP_281806409.1">
    <property type="nucleotide sequence ID" value="NZ_BSEC01000004.1"/>
</dbReference>
<comment type="caution">
    <text evidence="2">The sequence shown here is derived from an EMBL/GenBank/DDBJ whole genome shotgun (WGS) entry which is preliminary data.</text>
</comment>
<dbReference type="PANTHER" id="PTHR32387">
    <property type="entry name" value="WU:FJ29H11"/>
    <property type="match status" value="1"/>
</dbReference>
<evidence type="ECO:0000313" key="2">
    <source>
        <dbReference type="EMBL" id="GLI95539.1"/>
    </source>
</evidence>
<dbReference type="InterPro" id="IPR052957">
    <property type="entry name" value="Auxin_embryo_med"/>
</dbReference>
<reference evidence="2" key="1">
    <citation type="journal article" date="2023" name="Int. J. Syst. Evol. Microbiol.">
        <title>Methylocystis iwaonis sp. nov., a type II methane-oxidizing bacterium from surface soil of a rice paddy field in Japan, and emended description of the genus Methylocystis (ex Whittenbury et al. 1970) Bowman et al. 1993.</title>
        <authorList>
            <person name="Kaise H."/>
            <person name="Sawadogo J.B."/>
            <person name="Alam M.S."/>
            <person name="Ueno C."/>
            <person name="Dianou D."/>
            <person name="Shinjo R."/>
            <person name="Asakawa S."/>
        </authorList>
    </citation>
    <scope>NUCLEOTIDE SEQUENCE</scope>
    <source>
        <strain evidence="2">LMG27198</strain>
    </source>
</reference>
<dbReference type="InterPro" id="IPR058210">
    <property type="entry name" value="SACS/Nov_dom"/>
</dbReference>
<protein>
    <recommendedName>
        <fullName evidence="1">Sacsin/Nov domain-containing protein</fullName>
    </recommendedName>
</protein>
<gene>
    <name evidence="2" type="ORF">LMG27198_45310</name>
</gene>
<accession>A0A9W6GZ34</accession>
<dbReference type="PANTHER" id="PTHR32387:SF0">
    <property type="entry name" value="PROTEIN NO VEIN"/>
    <property type="match status" value="1"/>
</dbReference>
<sequence length="1014" mass="114514">MASDYEKIKADNIRDYGEKTHHLAFLGRLYTDRTHFVFELLQNAEDKNASRVLFGLSEDRLEFHHNGEIFDDRDVRGICGVGEGTKVDDLTKIGKFGIGFKAVYAYTSVPEVHSGNEHFRIDHYVRPSATAARPTGPGWTTLFVLGFDPAKAPAETAGREIAERLRGLTARTLLFLRKIKEIEYELPNGARGIYLREEIGGAHGRLVTVLGESGGKEEGERWLLFERSVPIPGGTGSVAVEIGFKLEVGLKDKIEGIARVRESPLYVFFPTEKQTQFGFLIQGPYRTTPARDNVPKDDEWNSRLVAATAALIVDALHAIKERGLLTVAALNALPIRLDAFPGDGMFYPIVTAVRDALKTCDLLPAEDGTYVAGSNAKLGRGAELRKLLGGDQLSALFPTGRETKWLSGDITADRTADLRAYLMNELEVEEVDPDGFARKISHAFLSAQSDTWFAWFYRYLSGQEALWRAPRWRGDTDIGVLRLKPILRLHDDMLETPFMADGKANAYLPPPEGSDLPCVKREIAADEHAAAFLKRLGLAEPDIFDDIVHRVLPKYNRFIVSVSPDEHAADIQKIFRALGSDSEAGKRKVIEEAGKASFLKATNCSGQTAYKRPGDIYLNDEELRLYFENFPGAWFIDEPLPSGGVGDALLNSLGVLRSPRRIVFDGELPPEIKQYSTRPETIRNYRLDGFDGFVETLKASNSFEDRKARSLVLWRYLVNYLSNDRSFFLGQYEWFYYSNHSMSFDSFMLRQLRETEWLPTEDLGLKKPAGLPAKQLCIELREADDLMKLLFIQTEDQTEAVKELQHAKELGISLDDIEFLKSHPDDFQAWRQSLSERARKPAFPVRTSTDAARGQKRLLEELGSAPEKEYEQRERSVRTTGGMVEPRPWLIGCYTNDDRQMVCQLCHDEMPFKKRDGEYYFEAVEALDRESISIEHEAQFLALCPVCSAKYREFVKSDVVALAAVQRALLEVDSPEIPIMVGDQKMILRFVERHFDRLRTILHAGERQIITANK</sequence>
<dbReference type="SUPFAM" id="SSF55874">
    <property type="entry name" value="ATPase domain of HSP90 chaperone/DNA topoisomerase II/histidine kinase"/>
    <property type="match status" value="1"/>
</dbReference>
<dbReference type="NCBIfam" id="NF047352">
    <property type="entry name" value="P_loop_sacsin"/>
    <property type="match status" value="1"/>
</dbReference>
<dbReference type="AlphaFoldDB" id="A0A9W6GZ34"/>
<evidence type="ECO:0000259" key="1">
    <source>
        <dbReference type="Pfam" id="PF25794"/>
    </source>
</evidence>